<dbReference type="PANTHER" id="PTHR10656">
    <property type="entry name" value="CELL FATE DETERMINING PROTEIN MAB21-RELATED"/>
    <property type="match status" value="1"/>
</dbReference>
<dbReference type="InterPro" id="IPR024810">
    <property type="entry name" value="MAB21L/cGLR"/>
</dbReference>
<dbReference type="Gene3D" id="1.10.1410.40">
    <property type="match status" value="1"/>
</dbReference>
<feature type="compositionally biased region" description="Polar residues" evidence="1">
    <location>
        <begin position="285"/>
        <end position="294"/>
    </location>
</feature>
<keyword evidence="4" id="KW-1185">Reference proteome</keyword>
<feature type="compositionally biased region" description="Basic and acidic residues" evidence="1">
    <location>
        <begin position="880"/>
        <end position="896"/>
    </location>
</feature>
<sequence length="928" mass="106674">MPGNVAESKHHQSMGNINGATKVKFGGSSKISVPWRKRHKNPDKSEESIAQDGPEEGGFAEVEDDAERDQLWRMSKMIRDEPDVFVMNNLLLSIQLFSNYEKEMKKAHQEVLTREEELNEKLLPEKRALLPDALREHFAGRLRFTSFCKSDEDEQTVEPLRPIKVYLVYENVVVSELDEARHYSSPGDLNYNYTFLLKKAKYEGYARLEQISQPSLKRGPDSDNTDLSSIAENTDEIYSEGGSVYGLVSNSQMQNAAAGVSGVKTKSMPNLLDEGLYYDEQNNSGLTHELQSNGKVHRQSRPHINARPRLSNQTNPSSTSSSSSGYLTNGGYGYGGADSDSSESLHHLQQSRFGRNVAACIDPSSIPSHCFSRVTYMYNGRIYNPTREPKALTIQQRRIRNEKLRHNYKIVYVNADEFSKHFDRLFRHDLAARMDFDKKTVESATKSDATIKLEKIFYDTVKKYTSIEQYEVIPCFSSPWPRWARKWSERTRGDWPNPEDIRRVEKFPCYLIPESFRPLGANSETGLWKLDWNLSFPGAERYLETCLSPPQMTVYTIALMMHKTFMRNLSSSFGLNASHIRNVVFQMIEKMPDWSEHEMGKLMKALLEKLHYKIQQRKLCDYFLDERNLFANINTDYLLHSQKQLNRIIENPVMFLFHAMEKIHYEDERQYPRLNYRELLRLLTINEILIINPNLEAKNNEDQQQQEDTGVGFTAVYGKKEADKKFWSEVKETNQYHMQTRKRNMKTLITPKQVVDSIIDIREKCEPLTTVRLASLLIFFAKHFIRMADSCTIKGAAHQKKVYLNQARLLGLLLLHESPDHKSEARKILDEVHSQRGSPVQTPDSPAQPITPRRNADEPLYAGTLRDRFNIASSIQAEVHASETEEQSEARSELHKSSSSKVSTTKLAKKLMNNVTLADKPSAETTSF</sequence>
<gene>
    <name evidence="3" type="ORF">TSAR_002949</name>
</gene>
<organism evidence="3 4">
    <name type="scientific">Trichomalopsis sarcophagae</name>
    <dbReference type="NCBI Taxonomy" id="543379"/>
    <lineage>
        <taxon>Eukaryota</taxon>
        <taxon>Metazoa</taxon>
        <taxon>Ecdysozoa</taxon>
        <taxon>Arthropoda</taxon>
        <taxon>Hexapoda</taxon>
        <taxon>Insecta</taxon>
        <taxon>Pterygota</taxon>
        <taxon>Neoptera</taxon>
        <taxon>Endopterygota</taxon>
        <taxon>Hymenoptera</taxon>
        <taxon>Apocrita</taxon>
        <taxon>Proctotrupomorpha</taxon>
        <taxon>Chalcidoidea</taxon>
        <taxon>Pteromalidae</taxon>
        <taxon>Pteromalinae</taxon>
        <taxon>Trichomalopsis</taxon>
    </lineage>
</organism>
<evidence type="ECO:0000313" key="3">
    <source>
        <dbReference type="EMBL" id="OXU32108.1"/>
    </source>
</evidence>
<dbReference type="SMART" id="SM01265">
    <property type="entry name" value="Mab-21"/>
    <property type="match status" value="1"/>
</dbReference>
<dbReference type="Proteomes" id="UP000215335">
    <property type="component" value="Unassembled WGS sequence"/>
</dbReference>
<proteinExistence type="predicted"/>
<feature type="compositionally biased region" description="Polar residues" evidence="1">
    <location>
        <begin position="835"/>
        <end position="845"/>
    </location>
</feature>
<evidence type="ECO:0000259" key="2">
    <source>
        <dbReference type="Pfam" id="PF20266"/>
    </source>
</evidence>
<evidence type="ECO:0000313" key="4">
    <source>
        <dbReference type="Proteomes" id="UP000215335"/>
    </source>
</evidence>
<dbReference type="AlphaFoldDB" id="A0A232FNS6"/>
<dbReference type="EMBL" id="NNAY01000006">
    <property type="protein sequence ID" value="OXU32108.1"/>
    <property type="molecule type" value="Genomic_DNA"/>
</dbReference>
<dbReference type="PANTHER" id="PTHR10656:SF69">
    <property type="entry name" value="MAB-21-LIKE HHH_H2TH-LIKE DOMAIN-CONTAINING PROTEIN"/>
    <property type="match status" value="1"/>
</dbReference>
<feature type="domain" description="Mab-21-like HhH/H2TH-like" evidence="2">
    <location>
        <begin position="574"/>
        <end position="645"/>
    </location>
</feature>
<protein>
    <recommendedName>
        <fullName evidence="2">Mab-21-like HhH/H2TH-like domain-containing protein</fullName>
    </recommendedName>
</protein>
<feature type="region of interest" description="Disordered" evidence="1">
    <location>
        <begin position="880"/>
        <end position="906"/>
    </location>
</feature>
<reference evidence="3 4" key="1">
    <citation type="journal article" date="2017" name="Curr. Biol.">
        <title>The Evolution of Venom by Co-option of Single-Copy Genes.</title>
        <authorList>
            <person name="Martinson E.O."/>
            <person name="Mrinalini"/>
            <person name="Kelkar Y.D."/>
            <person name="Chang C.H."/>
            <person name="Werren J.H."/>
        </authorList>
    </citation>
    <scope>NUCLEOTIDE SEQUENCE [LARGE SCALE GENOMIC DNA]</scope>
    <source>
        <strain evidence="3 4">Alberta</strain>
        <tissue evidence="3">Whole body</tissue>
    </source>
</reference>
<feature type="region of interest" description="Disordered" evidence="1">
    <location>
        <begin position="285"/>
        <end position="348"/>
    </location>
</feature>
<feature type="compositionally biased region" description="Low complexity" evidence="1">
    <location>
        <begin position="897"/>
        <end position="906"/>
    </location>
</feature>
<evidence type="ECO:0000256" key="1">
    <source>
        <dbReference type="SAM" id="MobiDB-lite"/>
    </source>
</evidence>
<dbReference type="Pfam" id="PF20266">
    <property type="entry name" value="Mab-21_C"/>
    <property type="match status" value="1"/>
</dbReference>
<feature type="compositionally biased region" description="Basic residues" evidence="1">
    <location>
        <begin position="295"/>
        <end position="306"/>
    </location>
</feature>
<dbReference type="InterPro" id="IPR046906">
    <property type="entry name" value="Mab-21_HhH/H2TH-like"/>
</dbReference>
<feature type="compositionally biased region" description="Low complexity" evidence="1">
    <location>
        <begin position="311"/>
        <end position="327"/>
    </location>
</feature>
<dbReference type="OrthoDB" id="6112914at2759"/>
<feature type="region of interest" description="Disordered" evidence="1">
    <location>
        <begin position="1"/>
        <end position="65"/>
    </location>
</feature>
<comment type="caution">
    <text evidence="3">The sequence shown here is derived from an EMBL/GenBank/DDBJ whole genome shotgun (WGS) entry which is preliminary data.</text>
</comment>
<accession>A0A232FNS6</accession>
<name>A0A232FNS6_9HYME</name>
<feature type="region of interest" description="Disordered" evidence="1">
    <location>
        <begin position="832"/>
        <end position="856"/>
    </location>
</feature>